<accession>A0A7X2KZY7</accession>
<protein>
    <submittedName>
        <fullName evidence="4">TetR family transcriptional regulator</fullName>
    </submittedName>
</protein>
<dbReference type="Gene3D" id="1.10.357.10">
    <property type="entry name" value="Tetracycline Repressor, domain 2"/>
    <property type="match status" value="1"/>
</dbReference>
<dbReference type="PANTHER" id="PTHR43479:SF11">
    <property type="entry name" value="ACREF_ENVCD OPERON REPRESSOR-RELATED"/>
    <property type="match status" value="1"/>
</dbReference>
<evidence type="ECO:0000256" key="2">
    <source>
        <dbReference type="PROSITE-ProRule" id="PRU00335"/>
    </source>
</evidence>
<dbReference type="InterPro" id="IPR009057">
    <property type="entry name" value="Homeodomain-like_sf"/>
</dbReference>
<dbReference type="SUPFAM" id="SSF46689">
    <property type="entry name" value="Homeodomain-like"/>
    <property type="match status" value="1"/>
</dbReference>
<dbReference type="InterPro" id="IPR050624">
    <property type="entry name" value="HTH-type_Tx_Regulator"/>
</dbReference>
<feature type="domain" description="HTH tetR-type" evidence="3">
    <location>
        <begin position="3"/>
        <end position="63"/>
    </location>
</feature>
<keyword evidence="5" id="KW-1185">Reference proteome</keyword>
<feature type="DNA-binding region" description="H-T-H motif" evidence="2">
    <location>
        <begin position="26"/>
        <end position="45"/>
    </location>
</feature>
<dbReference type="EMBL" id="WJXB01000001">
    <property type="protein sequence ID" value="MRN51744.1"/>
    <property type="molecule type" value="Genomic_DNA"/>
</dbReference>
<dbReference type="AlphaFoldDB" id="A0A7X2KZY7"/>
<evidence type="ECO:0000256" key="1">
    <source>
        <dbReference type="ARBA" id="ARBA00023125"/>
    </source>
</evidence>
<dbReference type="PANTHER" id="PTHR43479">
    <property type="entry name" value="ACREF/ENVCD OPERON REPRESSOR-RELATED"/>
    <property type="match status" value="1"/>
</dbReference>
<dbReference type="RefSeq" id="WP_154117277.1">
    <property type="nucleotide sequence ID" value="NZ_WJXB01000001.1"/>
</dbReference>
<dbReference type="Proteomes" id="UP000463051">
    <property type="component" value="Unassembled WGS sequence"/>
</dbReference>
<dbReference type="PRINTS" id="PR00455">
    <property type="entry name" value="HTHTETR"/>
</dbReference>
<reference evidence="4 5" key="1">
    <citation type="submission" date="2019-11" db="EMBL/GenBank/DDBJ databases">
        <title>Paenibacillus monticola sp. nov., a novel PGPR strain isolated from mountain sample in China.</title>
        <authorList>
            <person name="Zhao Q."/>
            <person name="Li H.-P."/>
            <person name="Zhang J.-L."/>
        </authorList>
    </citation>
    <scope>NUCLEOTIDE SEQUENCE [LARGE SCALE GENOMIC DNA]</scope>
    <source>
        <strain evidence="4 5">LC-T2</strain>
    </source>
</reference>
<comment type="caution">
    <text evidence="4">The sequence shown here is derived from an EMBL/GenBank/DDBJ whole genome shotgun (WGS) entry which is preliminary data.</text>
</comment>
<gene>
    <name evidence="4" type="ORF">GJB61_01825</name>
</gene>
<dbReference type="PROSITE" id="PS50977">
    <property type="entry name" value="HTH_TETR_2"/>
    <property type="match status" value="1"/>
</dbReference>
<evidence type="ECO:0000313" key="5">
    <source>
        <dbReference type="Proteomes" id="UP000463051"/>
    </source>
</evidence>
<name>A0A7X2KZY7_9BACL</name>
<dbReference type="Pfam" id="PF00440">
    <property type="entry name" value="TetR_N"/>
    <property type="match status" value="1"/>
</dbReference>
<organism evidence="4 5">
    <name type="scientific">Paenibacillus monticola</name>
    <dbReference type="NCBI Taxonomy" id="2666075"/>
    <lineage>
        <taxon>Bacteria</taxon>
        <taxon>Bacillati</taxon>
        <taxon>Bacillota</taxon>
        <taxon>Bacilli</taxon>
        <taxon>Bacillales</taxon>
        <taxon>Paenibacillaceae</taxon>
        <taxon>Paenibacillus</taxon>
    </lineage>
</organism>
<evidence type="ECO:0000259" key="3">
    <source>
        <dbReference type="PROSITE" id="PS50977"/>
    </source>
</evidence>
<keyword evidence="1 2" id="KW-0238">DNA-binding</keyword>
<sequence>MKNLSRELILKTAHRMVAEQGMEKVNLSKVANELGTTHAAIYKYFTGKEELWTALAHLWLNHELAKLLPFETGNYSSTKEIVHDWLWILSESKYQSYLHDPEMFKLYTTYIDGNPIVWALHIEELLASLKAASRIEDNGQLHALLLAFSWFSAPAFADKWLLVDMKREFEGVWKLVEAGILE</sequence>
<dbReference type="GO" id="GO:0003677">
    <property type="term" value="F:DNA binding"/>
    <property type="evidence" value="ECO:0007669"/>
    <property type="project" value="UniProtKB-UniRule"/>
</dbReference>
<proteinExistence type="predicted"/>
<evidence type="ECO:0000313" key="4">
    <source>
        <dbReference type="EMBL" id="MRN51744.1"/>
    </source>
</evidence>
<dbReference type="InterPro" id="IPR001647">
    <property type="entry name" value="HTH_TetR"/>
</dbReference>